<gene>
    <name evidence="3" type="ORF">CEPID_09355</name>
</gene>
<dbReference type="EC" id="1.5.3.1" evidence="3"/>
<keyword evidence="1 3" id="KW-0560">Oxidoreductase</keyword>
<dbReference type="PANTHER" id="PTHR13847:SF287">
    <property type="entry name" value="FAD-DEPENDENT OXIDOREDUCTASE DOMAIN-CONTAINING PROTEIN 1"/>
    <property type="match status" value="1"/>
</dbReference>
<dbReference type="GO" id="GO:0008115">
    <property type="term" value="F:sarcosine oxidase activity"/>
    <property type="evidence" value="ECO:0007669"/>
    <property type="project" value="UniProtKB-EC"/>
</dbReference>
<dbReference type="SUPFAM" id="SSF51905">
    <property type="entry name" value="FAD/NAD(P)-binding domain"/>
    <property type="match status" value="1"/>
</dbReference>
<evidence type="ECO:0000313" key="3">
    <source>
        <dbReference type="EMBL" id="AKK03716.1"/>
    </source>
</evidence>
<feature type="domain" description="FAD dependent oxidoreductase" evidence="2">
    <location>
        <begin position="22"/>
        <end position="364"/>
    </location>
</feature>
<dbReference type="PANTHER" id="PTHR13847">
    <property type="entry name" value="SARCOSINE DEHYDROGENASE-RELATED"/>
    <property type="match status" value="1"/>
</dbReference>
<reference evidence="3 4" key="1">
    <citation type="submission" date="2015-05" db="EMBL/GenBank/DDBJ databases">
        <title>Complete genome sequence of Corynebacterium epidermidicanis DSM 45586, isolated from the skin of a dog suffering from pruritus.</title>
        <authorList>
            <person name="Ruckert C."/>
            <person name="Albersmeier A."/>
            <person name="Winkler A."/>
            <person name="Tauch A."/>
        </authorList>
    </citation>
    <scope>NUCLEOTIDE SEQUENCE [LARGE SCALE GENOMIC DNA]</scope>
    <source>
        <strain evidence="3 4">DSM 45586</strain>
    </source>
</reference>
<evidence type="ECO:0000259" key="2">
    <source>
        <dbReference type="Pfam" id="PF01266"/>
    </source>
</evidence>
<dbReference type="InterPro" id="IPR006076">
    <property type="entry name" value="FAD-dep_OxRdtase"/>
</dbReference>
<dbReference type="KEGG" id="cei:CEPID_09355"/>
<evidence type="ECO:0000313" key="4">
    <source>
        <dbReference type="Proteomes" id="UP000035368"/>
    </source>
</evidence>
<dbReference type="PATRIC" id="fig|1050174.4.peg.1882"/>
<dbReference type="Pfam" id="PF01266">
    <property type="entry name" value="DAO"/>
    <property type="match status" value="1"/>
</dbReference>
<evidence type="ECO:0000256" key="1">
    <source>
        <dbReference type="ARBA" id="ARBA00023002"/>
    </source>
</evidence>
<dbReference type="RefSeq" id="WP_047241462.1">
    <property type="nucleotide sequence ID" value="NZ_CP011541.1"/>
</dbReference>
<protein>
    <submittedName>
        <fullName evidence="3">Glycine/D-amino acid oxidase, deaminating</fullName>
        <ecNumber evidence="3">1.5.3.1</ecNumber>
    </submittedName>
</protein>
<keyword evidence="4" id="KW-1185">Reference proteome</keyword>
<dbReference type="Gene3D" id="3.30.9.10">
    <property type="entry name" value="D-Amino Acid Oxidase, subunit A, domain 2"/>
    <property type="match status" value="1"/>
</dbReference>
<sequence length="396" mass="42227">MQGEPVSLELTYANHQPDIANVVIVGGGIMGMATAWTLAHNGVTGIVVIEQSELGSGSSAKPLGGVRANFSDPANIVLGKRSLAAYETFADDFGVDIQLSKVGYLFVARTEGELESLKACAKAQQELGVDCRIITAAEAVRLNPLLSPTHITGAIFSPNDGHVKPSKVVEGYARACQELGVTILNHTQVLNIAVVDNAIDSVTTNRGTIHAPRVICAAGAWSQRIGEMVGQHLPVTAVRRLIGITPPIDGGHPTIPFTIDLGSTMYFHNYGEGLLVGVSHPEEPSLCREFCYDWVQQFSETAELIAPSLANPALSGGWGGFYENTPDHNAMIGASESVQGFYYITGFSGHGLLQAPAAAELLTDIYLGRESFMDPAVWSANRFADLDRLVQEVNII</sequence>
<accession>A0A0G3GRA6</accession>
<dbReference type="OrthoDB" id="2055370at2"/>
<dbReference type="Gene3D" id="3.50.50.60">
    <property type="entry name" value="FAD/NAD(P)-binding domain"/>
    <property type="match status" value="1"/>
</dbReference>
<dbReference type="Proteomes" id="UP000035368">
    <property type="component" value="Chromosome"/>
</dbReference>
<dbReference type="GO" id="GO:0005737">
    <property type="term" value="C:cytoplasm"/>
    <property type="evidence" value="ECO:0007669"/>
    <property type="project" value="TreeGrafter"/>
</dbReference>
<dbReference type="STRING" id="1050174.CEPID_09355"/>
<name>A0A0G3GRA6_9CORY</name>
<dbReference type="InterPro" id="IPR036188">
    <property type="entry name" value="FAD/NAD-bd_sf"/>
</dbReference>
<dbReference type="EMBL" id="CP011541">
    <property type="protein sequence ID" value="AKK03716.1"/>
    <property type="molecule type" value="Genomic_DNA"/>
</dbReference>
<proteinExistence type="predicted"/>
<dbReference type="AlphaFoldDB" id="A0A0G3GRA6"/>
<organism evidence="3 4">
    <name type="scientific">Corynebacterium epidermidicanis</name>
    <dbReference type="NCBI Taxonomy" id="1050174"/>
    <lineage>
        <taxon>Bacteria</taxon>
        <taxon>Bacillati</taxon>
        <taxon>Actinomycetota</taxon>
        <taxon>Actinomycetes</taxon>
        <taxon>Mycobacteriales</taxon>
        <taxon>Corynebacteriaceae</taxon>
        <taxon>Corynebacterium</taxon>
    </lineage>
</organism>